<dbReference type="InterPro" id="IPR038005">
    <property type="entry name" value="RX-like_CC"/>
</dbReference>
<evidence type="ECO:0000256" key="6">
    <source>
        <dbReference type="ARBA" id="ARBA00023054"/>
    </source>
</evidence>
<dbReference type="GO" id="GO:0006952">
    <property type="term" value="P:defense response"/>
    <property type="evidence" value="ECO:0007669"/>
    <property type="project" value="UniProtKB-KW"/>
</dbReference>
<comment type="similarity">
    <text evidence="1">Belongs to the disease resistance NB-LRR family.</text>
</comment>
<keyword evidence="2" id="KW-0433">Leucine-rich repeat</keyword>
<dbReference type="Gene3D" id="1.20.5.4130">
    <property type="match status" value="1"/>
</dbReference>
<feature type="region of interest" description="Disordered" evidence="7">
    <location>
        <begin position="616"/>
        <end position="641"/>
    </location>
</feature>
<evidence type="ECO:0000256" key="4">
    <source>
        <dbReference type="ARBA" id="ARBA00022741"/>
    </source>
</evidence>
<dbReference type="HOGENOM" id="CLU_427256_0_0_1"/>
<protein>
    <submittedName>
        <fullName evidence="10">Uncharacterized protein</fullName>
    </submittedName>
</protein>
<dbReference type="InterPro" id="IPR032675">
    <property type="entry name" value="LRR_dom_sf"/>
</dbReference>
<dbReference type="Gramene" id="OMERI06G13110.1">
    <property type="protein sequence ID" value="OMERI06G13110.1"/>
    <property type="gene ID" value="OMERI06G13110"/>
</dbReference>
<dbReference type="EnsemblPlants" id="OMERI06G13110.1">
    <property type="protein sequence ID" value="OMERI06G13110.1"/>
    <property type="gene ID" value="OMERI06G13110"/>
</dbReference>
<keyword evidence="11" id="KW-1185">Reference proteome</keyword>
<evidence type="ECO:0000259" key="9">
    <source>
        <dbReference type="Pfam" id="PF23598"/>
    </source>
</evidence>
<dbReference type="SUPFAM" id="SSF52047">
    <property type="entry name" value="RNI-like"/>
    <property type="match status" value="1"/>
</dbReference>
<sequence length="641" mass="73202">MQAFLRAAEVMKKKDELLKVWAEQIRDLSYDIEDSLDKFKVHIESQTLFRQLVKLRERHRIAIRIHNLKSRVEEVSSRNTRYNLVEPISSGTEDDMDSYAEDIRNQSARNVDEAELVGRQGSYYDLDTYNRKECVLILSRIPLIMALSDSDNHRRLITDLHTGCSSHWHIIKDGARVPSGIKNLKRLKVLEIVDIAVTDSRAIQELGELNQLRKLSVMTKGSNKKKCKILCAAIEKLTSFKSLYVDGHGYSLDGTLEWLDSISHPPSLKSLRLKGCIKETPNWFRELKHLVKIYLYKSRLNGDTMEILGELHNLMDLHFRWYAYVGEKLVFIEGAFQNLRKLVVETEDKLREVRFEEGTSPQMEWIEICHCELISGIVGVKHLPRHKEIGLKSAKVARLGQLEGEVDTHPNRPILRLSEKRSYHDLGETHVSVVEVEVADEPLLTSSLWTLTIEQQPQNPIVSEECSMVPISPLDGDDDQFSVGAFQNLRKLVVETEDKLREVRFEEGTSPQMEWIEICHCELISGIVGVKHLPRHKEIGLKSAKVARLGQLEGEVDTHPNRPILRLSEKRSYHDLGETHVSAVEVEVADEPLAHQQPVDVDDRTTTVLIPESPAAFSTSRVELTPNNLDYNNPKLKETGP</sequence>
<keyword evidence="6" id="KW-0175">Coiled coil</keyword>
<dbReference type="Pfam" id="PF23598">
    <property type="entry name" value="LRR_14"/>
    <property type="match status" value="1"/>
</dbReference>
<dbReference type="CDD" id="cd14798">
    <property type="entry name" value="RX-CC_like"/>
    <property type="match status" value="1"/>
</dbReference>
<accession>A0A0E0E0Q6</accession>
<evidence type="ECO:0000256" key="2">
    <source>
        <dbReference type="ARBA" id="ARBA00022614"/>
    </source>
</evidence>
<dbReference type="Gene3D" id="3.80.10.10">
    <property type="entry name" value="Ribonuclease Inhibitor"/>
    <property type="match status" value="1"/>
</dbReference>
<dbReference type="PANTHER" id="PTHR19338">
    <property type="entry name" value="TRANSLOCASE OF INNER MITOCHONDRIAL MEMBRANE 13 HOMOLOG"/>
    <property type="match status" value="1"/>
</dbReference>
<feature type="domain" description="Disease resistance R13L4/SHOC-2-like LRR" evidence="9">
    <location>
        <begin position="172"/>
        <end position="414"/>
    </location>
</feature>
<dbReference type="AlphaFoldDB" id="A0A0E0E0Q6"/>
<evidence type="ECO:0000313" key="11">
    <source>
        <dbReference type="Proteomes" id="UP000008021"/>
    </source>
</evidence>
<evidence type="ECO:0000259" key="8">
    <source>
        <dbReference type="Pfam" id="PF18052"/>
    </source>
</evidence>
<feature type="domain" description="Disease resistance N-terminal" evidence="8">
    <location>
        <begin position="1"/>
        <end position="48"/>
    </location>
</feature>
<dbReference type="STRING" id="40149.A0A0E0E0Q6"/>
<organism evidence="10">
    <name type="scientific">Oryza meridionalis</name>
    <dbReference type="NCBI Taxonomy" id="40149"/>
    <lineage>
        <taxon>Eukaryota</taxon>
        <taxon>Viridiplantae</taxon>
        <taxon>Streptophyta</taxon>
        <taxon>Embryophyta</taxon>
        <taxon>Tracheophyta</taxon>
        <taxon>Spermatophyta</taxon>
        <taxon>Magnoliopsida</taxon>
        <taxon>Liliopsida</taxon>
        <taxon>Poales</taxon>
        <taxon>Poaceae</taxon>
        <taxon>BOP clade</taxon>
        <taxon>Oryzoideae</taxon>
        <taxon>Oryzeae</taxon>
        <taxon>Oryzinae</taxon>
        <taxon>Oryza</taxon>
    </lineage>
</organism>
<dbReference type="Pfam" id="PF18052">
    <property type="entry name" value="Rx_N"/>
    <property type="match status" value="1"/>
</dbReference>
<reference evidence="10" key="2">
    <citation type="submission" date="2018-05" db="EMBL/GenBank/DDBJ databases">
        <title>OmerRS3 (Oryza meridionalis Reference Sequence Version 3).</title>
        <authorList>
            <person name="Zhang J."/>
            <person name="Kudrna D."/>
            <person name="Lee S."/>
            <person name="Talag J."/>
            <person name="Welchert J."/>
            <person name="Wing R.A."/>
        </authorList>
    </citation>
    <scope>NUCLEOTIDE SEQUENCE [LARGE SCALE GENOMIC DNA]</scope>
    <source>
        <strain evidence="10">cv. OR44</strain>
    </source>
</reference>
<evidence type="ECO:0000256" key="7">
    <source>
        <dbReference type="SAM" id="MobiDB-lite"/>
    </source>
</evidence>
<evidence type="ECO:0000256" key="5">
    <source>
        <dbReference type="ARBA" id="ARBA00022821"/>
    </source>
</evidence>
<dbReference type="GO" id="GO:0000166">
    <property type="term" value="F:nucleotide binding"/>
    <property type="evidence" value="ECO:0007669"/>
    <property type="project" value="UniProtKB-KW"/>
</dbReference>
<dbReference type="InterPro" id="IPR055414">
    <property type="entry name" value="LRR_R13L4/SHOC2-like"/>
</dbReference>
<evidence type="ECO:0000256" key="3">
    <source>
        <dbReference type="ARBA" id="ARBA00022737"/>
    </source>
</evidence>
<keyword evidence="4" id="KW-0547">Nucleotide-binding</keyword>
<keyword evidence="3" id="KW-0677">Repeat</keyword>
<dbReference type="Proteomes" id="UP000008021">
    <property type="component" value="Chromosome 6"/>
</dbReference>
<dbReference type="PANTHER" id="PTHR19338:SF32">
    <property type="entry name" value="OS06G0287500 PROTEIN"/>
    <property type="match status" value="1"/>
</dbReference>
<reference evidence="10" key="1">
    <citation type="submission" date="2015-04" db="UniProtKB">
        <authorList>
            <consortium name="EnsemblPlants"/>
        </authorList>
    </citation>
    <scope>IDENTIFICATION</scope>
</reference>
<keyword evidence="5" id="KW-0611">Plant defense</keyword>
<evidence type="ECO:0000313" key="10">
    <source>
        <dbReference type="EnsemblPlants" id="OMERI06G13110.1"/>
    </source>
</evidence>
<proteinExistence type="inferred from homology"/>
<feature type="compositionally biased region" description="Polar residues" evidence="7">
    <location>
        <begin position="616"/>
        <end position="631"/>
    </location>
</feature>
<name>A0A0E0E0Q6_9ORYZ</name>
<evidence type="ECO:0000256" key="1">
    <source>
        <dbReference type="ARBA" id="ARBA00008894"/>
    </source>
</evidence>
<dbReference type="InterPro" id="IPR041118">
    <property type="entry name" value="Rx_N"/>
</dbReference>